<organism evidence="2 3">
    <name type="scientific">Paenibacillus alvei</name>
    <name type="common">Bacillus alvei</name>
    <dbReference type="NCBI Taxonomy" id="44250"/>
    <lineage>
        <taxon>Bacteria</taxon>
        <taxon>Bacillati</taxon>
        <taxon>Bacillota</taxon>
        <taxon>Bacilli</taxon>
        <taxon>Bacillales</taxon>
        <taxon>Paenibacillaceae</taxon>
        <taxon>Paenibacillus</taxon>
    </lineage>
</organism>
<gene>
    <name evidence="2" type="ORF">PBLR_11799</name>
</gene>
<dbReference type="EMBL" id="LS992241">
    <property type="protein sequence ID" value="SYX83377.1"/>
    <property type="molecule type" value="Genomic_DNA"/>
</dbReference>
<evidence type="ECO:0000313" key="2">
    <source>
        <dbReference type="EMBL" id="SYX83377.1"/>
    </source>
</evidence>
<dbReference type="RefSeq" id="WP_138185488.1">
    <property type="nucleotide sequence ID" value="NZ_LS992241.1"/>
</dbReference>
<dbReference type="PANTHER" id="PTHR33990">
    <property type="entry name" value="PROTEIN YJDN-RELATED"/>
    <property type="match status" value="1"/>
</dbReference>
<dbReference type="PIRSF" id="PIRSF021700">
    <property type="entry name" value="3_dmu_93_MTrfase"/>
    <property type="match status" value="1"/>
</dbReference>
<feature type="domain" description="PhnB-like" evidence="1">
    <location>
        <begin position="5"/>
        <end position="134"/>
    </location>
</feature>
<proteinExistence type="predicted"/>
<evidence type="ECO:0000259" key="1">
    <source>
        <dbReference type="Pfam" id="PF06983"/>
    </source>
</evidence>
<dbReference type="CDD" id="cd06588">
    <property type="entry name" value="PhnB_like"/>
    <property type="match status" value="1"/>
</dbReference>
<dbReference type="Gene3D" id="3.30.720.100">
    <property type="match status" value="1"/>
</dbReference>
<protein>
    <recommendedName>
        <fullName evidence="1">PhnB-like domain-containing protein</fullName>
    </recommendedName>
</protein>
<dbReference type="Proteomes" id="UP000304148">
    <property type="component" value="Chromosome"/>
</dbReference>
<accession>A0A383R897</accession>
<reference evidence="3" key="1">
    <citation type="submission" date="2018-08" db="EMBL/GenBank/DDBJ databases">
        <authorList>
            <person name="Chevrot R."/>
        </authorList>
    </citation>
    <scope>NUCLEOTIDE SEQUENCE [LARGE SCALE GENOMIC DNA]</scope>
</reference>
<dbReference type="PANTHER" id="PTHR33990:SF4">
    <property type="entry name" value="PHNB-LIKE DOMAIN-CONTAINING PROTEIN"/>
    <property type="match status" value="1"/>
</dbReference>
<dbReference type="InterPro" id="IPR028973">
    <property type="entry name" value="PhnB-like"/>
</dbReference>
<name>A0A383R897_PAEAL</name>
<dbReference type="InterPro" id="IPR029068">
    <property type="entry name" value="Glyas_Bleomycin-R_OHBP_Dase"/>
</dbReference>
<dbReference type="Pfam" id="PF06983">
    <property type="entry name" value="3-dmu-9_3-mt"/>
    <property type="match status" value="1"/>
</dbReference>
<dbReference type="InterPro" id="IPR009725">
    <property type="entry name" value="3_dmu_93_MTrfase"/>
</dbReference>
<dbReference type="AlphaFoldDB" id="A0A383R897"/>
<dbReference type="SUPFAM" id="SSF54593">
    <property type="entry name" value="Glyoxalase/Bleomycin resistance protein/Dihydroxybiphenyl dioxygenase"/>
    <property type="match status" value="1"/>
</dbReference>
<sequence>MNASNINPFLMFFGNAEEAIKHYTSVFQPSEVISIVRHGDAMPNLDEGDKEKVLHAVFSLKGQVFMCIDSLDKQHRHEFTPAISLFVTCDSEDEIDRVFRELSKEGQVLMPLEASSWSAKFAWVQDKFGVSWQLNLANT</sequence>
<evidence type="ECO:0000313" key="3">
    <source>
        <dbReference type="Proteomes" id="UP000304148"/>
    </source>
</evidence>
<dbReference type="Gene3D" id="3.30.720.110">
    <property type="match status" value="1"/>
</dbReference>